<evidence type="ECO:0000256" key="1">
    <source>
        <dbReference type="ARBA" id="ARBA00022676"/>
    </source>
</evidence>
<name>A0AAV4BJP6_9GAST</name>
<dbReference type="GO" id="GO:0005975">
    <property type="term" value="P:carbohydrate metabolic process"/>
    <property type="evidence" value="ECO:0007669"/>
    <property type="project" value="InterPro"/>
</dbReference>
<protein>
    <recommendedName>
        <fullName evidence="3">L-Fucosyltransferase</fullName>
        <ecNumber evidence="3">2.4.1.-</ecNumber>
    </recommendedName>
</protein>
<keyword evidence="2 3" id="KW-0808">Transferase</keyword>
<evidence type="ECO:0000313" key="4">
    <source>
        <dbReference type="EMBL" id="GFO19260.1"/>
    </source>
</evidence>
<keyword evidence="3" id="KW-0812">Transmembrane</keyword>
<dbReference type="EC" id="2.4.1.-" evidence="3"/>
<keyword evidence="3" id="KW-0333">Golgi apparatus</keyword>
<dbReference type="GO" id="GO:0008107">
    <property type="term" value="F:galactoside 2-alpha-L-fucosyltransferase activity"/>
    <property type="evidence" value="ECO:0007669"/>
    <property type="project" value="InterPro"/>
</dbReference>
<comment type="subcellular location">
    <subcellularLocation>
        <location evidence="3">Golgi apparatus</location>
        <location evidence="3">Golgi stack membrane</location>
        <topology evidence="3">Single-pass type II membrane protein</topology>
    </subcellularLocation>
</comment>
<sequence>MMRHVQKRLLLVLKFSLAFAVIGYLLWVNRHLVMHTAKFFVDDIYRSCVYQRRNYELEEKSSPLYVTKERHGRLGNWLFGYSSLLGIAKANGYIPYFLRSHPLNNHFQLSKIRSYPAECLFDVYDEQPCSYTPEMMNLPTGNISIDGYIQSWKYFRFIENELRQELKVHPHMAQYAKKLFNEYVGHHVAAGRLVISIHVRRGDVLKPEARKLGFCHAPKEYFDNAMNYMLKLFPYSVFLVTSDDISWCRENIQPPVLRDVLSSAKLSKIKSDNPKIKSSIFDETVPIVFSKSHSSWDDFSLLMLCNHSILSVGTFGWWGAWFARGHVVYYDGFPLPGSKVDYETDKEDFFPSDWVALSVSASVQSWHLLWLVFLCAMWNALLFCKVS</sequence>
<proteinExistence type="inferred from homology"/>
<dbReference type="CDD" id="cd11301">
    <property type="entry name" value="Fut1_Fut2_like"/>
    <property type="match status" value="1"/>
</dbReference>
<keyword evidence="1 3" id="KW-0328">Glycosyltransferase</keyword>
<accession>A0AAV4BJP6</accession>
<evidence type="ECO:0000256" key="3">
    <source>
        <dbReference type="RuleBase" id="RU363129"/>
    </source>
</evidence>
<dbReference type="PANTHER" id="PTHR11927:SF9">
    <property type="entry name" value="L-FUCOSYLTRANSFERASE"/>
    <property type="match status" value="1"/>
</dbReference>
<dbReference type="AlphaFoldDB" id="A0AAV4BJP6"/>
<keyword evidence="3" id="KW-0472">Membrane</keyword>
<keyword evidence="3" id="KW-0325">Glycoprotein</keyword>
<gene>
    <name evidence="4" type="ORF">PoB_004576500</name>
</gene>
<keyword evidence="3" id="KW-0735">Signal-anchor</keyword>
<keyword evidence="3" id="KW-1133">Transmembrane helix</keyword>
<dbReference type="PANTHER" id="PTHR11927">
    <property type="entry name" value="GALACTOSIDE 2-L-FUCOSYLTRANSFERASE"/>
    <property type="match status" value="1"/>
</dbReference>
<evidence type="ECO:0000256" key="2">
    <source>
        <dbReference type="ARBA" id="ARBA00022679"/>
    </source>
</evidence>
<feature type="transmembrane region" description="Helical" evidence="3">
    <location>
        <begin position="9"/>
        <end position="27"/>
    </location>
</feature>
<dbReference type="Proteomes" id="UP000735302">
    <property type="component" value="Unassembled WGS sequence"/>
</dbReference>
<evidence type="ECO:0000313" key="5">
    <source>
        <dbReference type="Proteomes" id="UP000735302"/>
    </source>
</evidence>
<comment type="caution">
    <text evidence="4">The sequence shown here is derived from an EMBL/GenBank/DDBJ whole genome shotgun (WGS) entry which is preliminary data.</text>
</comment>
<reference evidence="4 5" key="1">
    <citation type="journal article" date="2021" name="Elife">
        <title>Chloroplast acquisition without the gene transfer in kleptoplastic sea slugs, Plakobranchus ocellatus.</title>
        <authorList>
            <person name="Maeda T."/>
            <person name="Takahashi S."/>
            <person name="Yoshida T."/>
            <person name="Shimamura S."/>
            <person name="Takaki Y."/>
            <person name="Nagai Y."/>
            <person name="Toyoda A."/>
            <person name="Suzuki Y."/>
            <person name="Arimoto A."/>
            <person name="Ishii H."/>
            <person name="Satoh N."/>
            <person name="Nishiyama T."/>
            <person name="Hasebe M."/>
            <person name="Maruyama T."/>
            <person name="Minagawa J."/>
            <person name="Obokata J."/>
            <person name="Shigenobu S."/>
        </authorList>
    </citation>
    <scope>NUCLEOTIDE SEQUENCE [LARGE SCALE GENOMIC DNA]</scope>
</reference>
<comment type="similarity">
    <text evidence="3">Belongs to the glycosyltransferase 11 family.</text>
</comment>
<dbReference type="EMBL" id="BLXT01005065">
    <property type="protein sequence ID" value="GFO19260.1"/>
    <property type="molecule type" value="Genomic_DNA"/>
</dbReference>
<dbReference type="GO" id="GO:0032580">
    <property type="term" value="C:Golgi cisterna membrane"/>
    <property type="evidence" value="ECO:0007669"/>
    <property type="project" value="UniProtKB-SubCell"/>
</dbReference>
<keyword evidence="5" id="KW-1185">Reference proteome</keyword>
<dbReference type="Pfam" id="PF01531">
    <property type="entry name" value="Glyco_transf_11"/>
    <property type="match status" value="1"/>
</dbReference>
<comment type="pathway">
    <text evidence="3">Protein modification; protein glycosylation.</text>
</comment>
<organism evidence="4 5">
    <name type="scientific">Plakobranchus ocellatus</name>
    <dbReference type="NCBI Taxonomy" id="259542"/>
    <lineage>
        <taxon>Eukaryota</taxon>
        <taxon>Metazoa</taxon>
        <taxon>Spiralia</taxon>
        <taxon>Lophotrochozoa</taxon>
        <taxon>Mollusca</taxon>
        <taxon>Gastropoda</taxon>
        <taxon>Heterobranchia</taxon>
        <taxon>Euthyneura</taxon>
        <taxon>Panpulmonata</taxon>
        <taxon>Sacoglossa</taxon>
        <taxon>Placobranchoidea</taxon>
        <taxon>Plakobranchidae</taxon>
        <taxon>Plakobranchus</taxon>
    </lineage>
</organism>
<dbReference type="InterPro" id="IPR002516">
    <property type="entry name" value="Glyco_trans_11"/>
</dbReference>